<protein>
    <recommendedName>
        <fullName evidence="1">PAC domain-containing protein</fullName>
    </recommendedName>
</protein>
<dbReference type="InterPro" id="IPR035965">
    <property type="entry name" value="PAS-like_dom_sf"/>
</dbReference>
<proteinExistence type="predicted"/>
<dbReference type="EMBL" id="BARU01020630">
    <property type="protein sequence ID" value="GAH51172.1"/>
    <property type="molecule type" value="Genomic_DNA"/>
</dbReference>
<dbReference type="Gene3D" id="3.30.450.20">
    <property type="entry name" value="PAS domain"/>
    <property type="match status" value="1"/>
</dbReference>
<gene>
    <name evidence="2" type="ORF">S03H2_33851</name>
</gene>
<sequence>MAKKRKNEKFDISESQMISALMEYSTDSIYFKDLKSRFVLINKALVKRFGMKDSDEAVGKTDFDFFTEEHAREAYDIEQKIIKTGIPVIDIEEKETWHEKGDRWVSTIKMPFYDKKGKILGTFGISRDITDKKMVENKLEKEMSFISALMKRIPDSIYF</sequence>
<dbReference type="SUPFAM" id="SSF55785">
    <property type="entry name" value="PYP-like sensor domain (PAS domain)"/>
    <property type="match status" value="1"/>
</dbReference>
<evidence type="ECO:0000259" key="1">
    <source>
        <dbReference type="PROSITE" id="PS50113"/>
    </source>
</evidence>
<dbReference type="PROSITE" id="PS50113">
    <property type="entry name" value="PAC"/>
    <property type="match status" value="1"/>
</dbReference>
<dbReference type="InterPro" id="IPR000014">
    <property type="entry name" value="PAS"/>
</dbReference>
<comment type="caution">
    <text evidence="2">The sequence shown here is derived from an EMBL/GenBank/DDBJ whole genome shotgun (WGS) entry which is preliminary data.</text>
</comment>
<feature type="domain" description="PAC" evidence="1">
    <location>
        <begin position="89"/>
        <end position="141"/>
    </location>
</feature>
<dbReference type="InterPro" id="IPR013656">
    <property type="entry name" value="PAS_4"/>
</dbReference>
<dbReference type="NCBIfam" id="TIGR00229">
    <property type="entry name" value="sensory_box"/>
    <property type="match status" value="1"/>
</dbReference>
<reference evidence="2" key="1">
    <citation type="journal article" date="2014" name="Front. Microbiol.">
        <title>High frequency of phylogenetically diverse reductive dehalogenase-homologous genes in deep subseafloor sedimentary metagenomes.</title>
        <authorList>
            <person name="Kawai M."/>
            <person name="Futagami T."/>
            <person name="Toyoda A."/>
            <person name="Takaki Y."/>
            <person name="Nishi S."/>
            <person name="Hori S."/>
            <person name="Arai W."/>
            <person name="Tsubouchi T."/>
            <person name="Morono Y."/>
            <person name="Uchiyama I."/>
            <person name="Ito T."/>
            <person name="Fujiyama A."/>
            <person name="Inagaki F."/>
            <person name="Takami H."/>
        </authorList>
    </citation>
    <scope>NUCLEOTIDE SEQUENCE</scope>
    <source>
        <strain evidence="2">Expedition CK06-06</strain>
    </source>
</reference>
<dbReference type="CDD" id="cd00130">
    <property type="entry name" value="PAS"/>
    <property type="match status" value="1"/>
</dbReference>
<organism evidence="2">
    <name type="scientific">marine sediment metagenome</name>
    <dbReference type="NCBI Taxonomy" id="412755"/>
    <lineage>
        <taxon>unclassified sequences</taxon>
        <taxon>metagenomes</taxon>
        <taxon>ecological metagenomes</taxon>
    </lineage>
</organism>
<dbReference type="AlphaFoldDB" id="X1G1P7"/>
<dbReference type="Pfam" id="PF08448">
    <property type="entry name" value="PAS_4"/>
    <property type="match status" value="1"/>
</dbReference>
<dbReference type="InterPro" id="IPR000700">
    <property type="entry name" value="PAS-assoc_C"/>
</dbReference>
<name>X1G1P7_9ZZZZ</name>
<evidence type="ECO:0000313" key="2">
    <source>
        <dbReference type="EMBL" id="GAH51172.1"/>
    </source>
</evidence>
<accession>X1G1P7</accession>
<feature type="non-terminal residue" evidence="2">
    <location>
        <position position="159"/>
    </location>
</feature>